<keyword evidence="3" id="KW-1185">Reference proteome</keyword>
<reference evidence="2 3" key="1">
    <citation type="submission" date="2020-06" db="EMBL/GenBank/DDBJ databases">
        <authorList>
            <person name="Li R."/>
            <person name="Bekaert M."/>
        </authorList>
    </citation>
    <scope>NUCLEOTIDE SEQUENCE [LARGE SCALE GENOMIC DNA]</scope>
    <source>
        <strain evidence="3">wild</strain>
    </source>
</reference>
<dbReference type="EMBL" id="CACVKT020001043">
    <property type="protein sequence ID" value="CAC5364673.1"/>
    <property type="molecule type" value="Genomic_DNA"/>
</dbReference>
<feature type="transmembrane region" description="Helical" evidence="1">
    <location>
        <begin position="69"/>
        <end position="93"/>
    </location>
</feature>
<dbReference type="AlphaFoldDB" id="A0A6J8AC62"/>
<evidence type="ECO:0000313" key="3">
    <source>
        <dbReference type="Proteomes" id="UP000507470"/>
    </source>
</evidence>
<evidence type="ECO:0000313" key="2">
    <source>
        <dbReference type="EMBL" id="CAC5364673.1"/>
    </source>
</evidence>
<accession>A0A6J8AC62</accession>
<proteinExistence type="predicted"/>
<organism evidence="2 3">
    <name type="scientific">Mytilus coruscus</name>
    <name type="common">Sea mussel</name>
    <dbReference type="NCBI Taxonomy" id="42192"/>
    <lineage>
        <taxon>Eukaryota</taxon>
        <taxon>Metazoa</taxon>
        <taxon>Spiralia</taxon>
        <taxon>Lophotrochozoa</taxon>
        <taxon>Mollusca</taxon>
        <taxon>Bivalvia</taxon>
        <taxon>Autobranchia</taxon>
        <taxon>Pteriomorphia</taxon>
        <taxon>Mytilida</taxon>
        <taxon>Mytiloidea</taxon>
        <taxon>Mytilidae</taxon>
        <taxon>Mytilinae</taxon>
        <taxon>Mytilus</taxon>
    </lineage>
</organism>
<sequence length="227" mass="25560">MDDVYSNRQTYREDKIRSVEYLLEVEILKYTNILKRFNGLDRIISIALGTCSVLNVICTTSGLSTAATGIGAITCIPLSSLAVINSLGIMGIARKRDFYFYIGSNNFSNHRCGYCSVHSVLPKKTSYNSISQQNNGVEQRMERRYDSIDELNMSDVLSQEISRRNNSNELNIETKDDVNPSPGYLNPVLSYAESLMISTSDEREHSESSYTDNTVRGQVIFIHINLL</sequence>
<protein>
    <submittedName>
        <fullName evidence="2">Uncharacterized protein</fullName>
    </submittedName>
</protein>
<keyword evidence="1" id="KW-0472">Membrane</keyword>
<evidence type="ECO:0000256" key="1">
    <source>
        <dbReference type="SAM" id="Phobius"/>
    </source>
</evidence>
<keyword evidence="1" id="KW-1133">Transmembrane helix</keyword>
<dbReference type="Proteomes" id="UP000507470">
    <property type="component" value="Unassembled WGS sequence"/>
</dbReference>
<name>A0A6J8AC62_MYTCO</name>
<feature type="transmembrane region" description="Helical" evidence="1">
    <location>
        <begin position="43"/>
        <end position="63"/>
    </location>
</feature>
<keyword evidence="1" id="KW-0812">Transmembrane</keyword>
<gene>
    <name evidence="2" type="ORF">MCOR_5646</name>
</gene>